<keyword evidence="3" id="KW-1185">Reference proteome</keyword>
<gene>
    <name evidence="2" type="ORF">HaLaN_12046</name>
</gene>
<dbReference type="Proteomes" id="UP000485058">
    <property type="component" value="Unassembled WGS sequence"/>
</dbReference>
<organism evidence="2 3">
    <name type="scientific">Haematococcus lacustris</name>
    <name type="common">Green alga</name>
    <name type="synonym">Haematococcus pluvialis</name>
    <dbReference type="NCBI Taxonomy" id="44745"/>
    <lineage>
        <taxon>Eukaryota</taxon>
        <taxon>Viridiplantae</taxon>
        <taxon>Chlorophyta</taxon>
        <taxon>core chlorophytes</taxon>
        <taxon>Chlorophyceae</taxon>
        <taxon>CS clade</taxon>
        <taxon>Chlamydomonadales</taxon>
        <taxon>Haematococcaceae</taxon>
        <taxon>Haematococcus</taxon>
    </lineage>
</organism>
<evidence type="ECO:0000313" key="2">
    <source>
        <dbReference type="EMBL" id="GFH15756.1"/>
    </source>
</evidence>
<sequence>MLVAGSGEANPQPTTGTEALALLTSRLATSEAQHQAALAALAHTQSLLEAAQAAGFAPGHTAGSPGPERHQGFQ</sequence>
<dbReference type="AlphaFoldDB" id="A0A699Z981"/>
<reference evidence="2 3" key="1">
    <citation type="submission" date="2020-02" db="EMBL/GenBank/DDBJ databases">
        <title>Draft genome sequence of Haematococcus lacustris strain NIES-144.</title>
        <authorList>
            <person name="Morimoto D."/>
            <person name="Nakagawa S."/>
            <person name="Yoshida T."/>
            <person name="Sawayama S."/>
        </authorList>
    </citation>
    <scope>NUCLEOTIDE SEQUENCE [LARGE SCALE GENOMIC DNA]</scope>
    <source>
        <strain evidence="2 3">NIES-144</strain>
    </source>
</reference>
<evidence type="ECO:0000313" key="3">
    <source>
        <dbReference type="Proteomes" id="UP000485058"/>
    </source>
</evidence>
<protein>
    <submittedName>
        <fullName evidence="2">Uncharacterized protein</fullName>
    </submittedName>
</protein>
<comment type="caution">
    <text evidence="2">The sequence shown here is derived from an EMBL/GenBank/DDBJ whole genome shotgun (WGS) entry which is preliminary data.</text>
</comment>
<proteinExistence type="predicted"/>
<dbReference type="EMBL" id="BLLF01000895">
    <property type="protein sequence ID" value="GFH15756.1"/>
    <property type="molecule type" value="Genomic_DNA"/>
</dbReference>
<feature type="region of interest" description="Disordered" evidence="1">
    <location>
        <begin position="52"/>
        <end position="74"/>
    </location>
</feature>
<accession>A0A699Z981</accession>
<name>A0A699Z981_HAELA</name>
<evidence type="ECO:0000256" key="1">
    <source>
        <dbReference type="SAM" id="MobiDB-lite"/>
    </source>
</evidence>